<sequence length="126" mass="13600">MLCVITGNPPAEVAIVLSIDMSCFVACSRIFCSQSPLAATSRPFRCRINAEDSIVPIVTSASASGRDSINLVLFSKLSFSLLLIFANVRSCVLKLSKKSAKLCISDTRVGNFNRGAIWALFLTRVP</sequence>
<comment type="caution">
    <text evidence="1">The sequence shown here is derived from an EMBL/GenBank/DDBJ whole genome shotgun (WGS) entry which is preliminary data.</text>
</comment>
<dbReference type="RefSeq" id="XP_022471984.1">
    <property type="nucleotide sequence ID" value="XM_022621558.1"/>
</dbReference>
<dbReference type="GeneID" id="34563068"/>
<name>A0A1G4B0J1_9PEZI</name>
<gene>
    <name evidence="1" type="ORF">CORC01_09929</name>
</gene>
<reference evidence="1 2" key="1">
    <citation type="submission" date="2016-09" db="EMBL/GenBank/DDBJ databases">
        <authorList>
            <person name="Capua I."/>
            <person name="De Benedictis P."/>
            <person name="Joannis T."/>
            <person name="Lombin L.H."/>
            <person name="Cattoli G."/>
        </authorList>
    </citation>
    <scope>NUCLEOTIDE SEQUENCE [LARGE SCALE GENOMIC DNA]</scope>
    <source>
        <strain evidence="1 2">IMI 309357</strain>
    </source>
</reference>
<accession>A0A1G4B0J1</accession>
<dbReference type="Proteomes" id="UP000176998">
    <property type="component" value="Unassembled WGS sequence"/>
</dbReference>
<organism evidence="1 2">
    <name type="scientific">Colletotrichum orchidophilum</name>
    <dbReference type="NCBI Taxonomy" id="1209926"/>
    <lineage>
        <taxon>Eukaryota</taxon>
        <taxon>Fungi</taxon>
        <taxon>Dikarya</taxon>
        <taxon>Ascomycota</taxon>
        <taxon>Pezizomycotina</taxon>
        <taxon>Sordariomycetes</taxon>
        <taxon>Hypocreomycetidae</taxon>
        <taxon>Glomerellales</taxon>
        <taxon>Glomerellaceae</taxon>
        <taxon>Colletotrichum</taxon>
    </lineage>
</organism>
<evidence type="ECO:0000313" key="1">
    <source>
        <dbReference type="EMBL" id="OHE94822.1"/>
    </source>
</evidence>
<protein>
    <submittedName>
        <fullName evidence="1">Uncharacterized protein</fullName>
    </submittedName>
</protein>
<keyword evidence="2" id="KW-1185">Reference proteome</keyword>
<dbReference type="AlphaFoldDB" id="A0A1G4B0J1"/>
<evidence type="ECO:0000313" key="2">
    <source>
        <dbReference type="Proteomes" id="UP000176998"/>
    </source>
</evidence>
<proteinExistence type="predicted"/>
<dbReference type="EMBL" id="MJBS01000093">
    <property type="protein sequence ID" value="OHE94822.1"/>
    <property type="molecule type" value="Genomic_DNA"/>
</dbReference>